<dbReference type="STRING" id="360411.AC812_08885"/>
<dbReference type="PANTHER" id="PTHR11839:SF18">
    <property type="entry name" value="NUDIX HYDROLASE DOMAIN-CONTAINING PROTEIN"/>
    <property type="match status" value="1"/>
</dbReference>
<dbReference type="PROSITE" id="PS00893">
    <property type="entry name" value="NUDIX_BOX"/>
    <property type="match status" value="1"/>
</dbReference>
<dbReference type="EMBL" id="LGHJ01000014">
    <property type="protein sequence ID" value="KPL75388.1"/>
    <property type="molecule type" value="Genomic_DNA"/>
</dbReference>
<dbReference type="GO" id="GO:0006753">
    <property type="term" value="P:nucleoside phosphate metabolic process"/>
    <property type="evidence" value="ECO:0007669"/>
    <property type="project" value="TreeGrafter"/>
</dbReference>
<comment type="caution">
    <text evidence="4">The sequence shown here is derived from an EMBL/GenBank/DDBJ whole genome shotgun (WGS) entry which is preliminary data.</text>
</comment>
<protein>
    <recommendedName>
        <fullName evidence="3">Nudix hydrolase domain-containing protein</fullName>
    </recommendedName>
</protein>
<reference evidence="4 5" key="1">
    <citation type="submission" date="2015-07" db="EMBL/GenBank/DDBJ databases">
        <title>Draft genome of Bellilinea caldifistulae DSM 17877.</title>
        <authorList>
            <person name="Hemp J."/>
            <person name="Ward L.M."/>
            <person name="Pace L.A."/>
            <person name="Fischer W.W."/>
        </authorList>
    </citation>
    <scope>NUCLEOTIDE SEQUENCE [LARGE SCALE GENOMIC DNA]</scope>
    <source>
        <strain evidence="4 5">GOMI-1</strain>
    </source>
</reference>
<comment type="cofactor">
    <cofactor evidence="1">
        <name>Mg(2+)</name>
        <dbReference type="ChEBI" id="CHEBI:18420"/>
    </cofactor>
</comment>
<dbReference type="GO" id="GO:0016787">
    <property type="term" value="F:hydrolase activity"/>
    <property type="evidence" value="ECO:0007669"/>
    <property type="project" value="UniProtKB-KW"/>
</dbReference>
<dbReference type="PANTHER" id="PTHR11839">
    <property type="entry name" value="UDP/ADP-SUGAR PYROPHOSPHATASE"/>
    <property type="match status" value="1"/>
</dbReference>
<evidence type="ECO:0000256" key="1">
    <source>
        <dbReference type="ARBA" id="ARBA00001946"/>
    </source>
</evidence>
<dbReference type="GO" id="GO:0019693">
    <property type="term" value="P:ribose phosphate metabolic process"/>
    <property type="evidence" value="ECO:0007669"/>
    <property type="project" value="TreeGrafter"/>
</dbReference>
<organism evidence="4 5">
    <name type="scientific">Bellilinea caldifistulae</name>
    <dbReference type="NCBI Taxonomy" id="360411"/>
    <lineage>
        <taxon>Bacteria</taxon>
        <taxon>Bacillati</taxon>
        <taxon>Chloroflexota</taxon>
        <taxon>Anaerolineae</taxon>
        <taxon>Anaerolineales</taxon>
        <taxon>Anaerolineaceae</taxon>
        <taxon>Bellilinea</taxon>
    </lineage>
</organism>
<sequence length="178" mass="19714">MNFAILQRETIYRGRAFEVEKVHLRLPDGAVRPYDLVQHSGSVTIVPLDAQGNILFVKQYRIGVGEELLELPAGVLNEGEDPHTCAAREIREETGMAAGKLELLGDFYLAPGYSSEHMYIFLASALYPSPLEQDADEFLQLVTIPAEQAVEMAQNGELRDAKSLAALMLAQKRLRGDL</sequence>
<dbReference type="GO" id="GO:0005829">
    <property type="term" value="C:cytosol"/>
    <property type="evidence" value="ECO:0007669"/>
    <property type="project" value="TreeGrafter"/>
</dbReference>
<dbReference type="InterPro" id="IPR015797">
    <property type="entry name" value="NUDIX_hydrolase-like_dom_sf"/>
</dbReference>
<gene>
    <name evidence="4" type="ORF">AC812_08885</name>
</gene>
<proteinExistence type="predicted"/>
<dbReference type="CDD" id="cd03424">
    <property type="entry name" value="NUDIX_ADPRase_Nudt5_UGPPase_Nudt14"/>
    <property type="match status" value="1"/>
</dbReference>
<dbReference type="Gene3D" id="3.90.79.10">
    <property type="entry name" value="Nucleoside Triphosphate Pyrophosphohydrolase"/>
    <property type="match status" value="1"/>
</dbReference>
<dbReference type="AlphaFoldDB" id="A0A0P6X2V1"/>
<dbReference type="InterPro" id="IPR020084">
    <property type="entry name" value="NUDIX_hydrolase_CS"/>
</dbReference>
<dbReference type="Pfam" id="PF00293">
    <property type="entry name" value="NUDIX"/>
    <property type="match status" value="1"/>
</dbReference>
<feature type="domain" description="Nudix hydrolase" evidence="3">
    <location>
        <begin position="38"/>
        <end position="166"/>
    </location>
</feature>
<evidence type="ECO:0000313" key="4">
    <source>
        <dbReference type="EMBL" id="KPL75388.1"/>
    </source>
</evidence>
<name>A0A0P6X2V1_9CHLR</name>
<dbReference type="Proteomes" id="UP000050514">
    <property type="component" value="Unassembled WGS sequence"/>
</dbReference>
<keyword evidence="5" id="KW-1185">Reference proteome</keyword>
<evidence type="ECO:0000259" key="3">
    <source>
        <dbReference type="PROSITE" id="PS51462"/>
    </source>
</evidence>
<keyword evidence="2" id="KW-0378">Hydrolase</keyword>
<dbReference type="RefSeq" id="WP_061914012.1">
    <property type="nucleotide sequence ID" value="NZ_DF967971.1"/>
</dbReference>
<accession>A0A0P6X2V1</accession>
<dbReference type="PROSITE" id="PS51462">
    <property type="entry name" value="NUDIX"/>
    <property type="match status" value="1"/>
</dbReference>
<evidence type="ECO:0000313" key="5">
    <source>
        <dbReference type="Proteomes" id="UP000050514"/>
    </source>
</evidence>
<dbReference type="InterPro" id="IPR000086">
    <property type="entry name" value="NUDIX_hydrolase_dom"/>
</dbReference>
<dbReference type="SUPFAM" id="SSF55811">
    <property type="entry name" value="Nudix"/>
    <property type="match status" value="1"/>
</dbReference>
<evidence type="ECO:0000256" key="2">
    <source>
        <dbReference type="ARBA" id="ARBA00022801"/>
    </source>
</evidence>